<dbReference type="EMBL" id="JAPFFF010000103">
    <property type="protein sequence ID" value="KAK8835453.1"/>
    <property type="molecule type" value="Genomic_DNA"/>
</dbReference>
<gene>
    <name evidence="1" type="ORF">M9Y10_004557</name>
</gene>
<name>A0ABR2GND0_9EUKA</name>
<organism evidence="1 2">
    <name type="scientific">Tritrichomonas musculus</name>
    <dbReference type="NCBI Taxonomy" id="1915356"/>
    <lineage>
        <taxon>Eukaryota</taxon>
        <taxon>Metamonada</taxon>
        <taxon>Parabasalia</taxon>
        <taxon>Tritrichomonadida</taxon>
        <taxon>Tritrichomonadidae</taxon>
        <taxon>Tritrichomonas</taxon>
    </lineage>
</organism>
<protein>
    <submittedName>
        <fullName evidence="1">Uncharacterized protein</fullName>
    </submittedName>
</protein>
<dbReference type="CDD" id="cd19958">
    <property type="entry name" value="pyocin_knob"/>
    <property type="match status" value="1"/>
</dbReference>
<proteinExistence type="predicted"/>
<evidence type="ECO:0000313" key="2">
    <source>
        <dbReference type="Proteomes" id="UP001470230"/>
    </source>
</evidence>
<accession>A0ABR2GND0</accession>
<evidence type="ECO:0000313" key="1">
    <source>
        <dbReference type="EMBL" id="KAK8835453.1"/>
    </source>
</evidence>
<keyword evidence="2" id="KW-1185">Reference proteome</keyword>
<comment type="caution">
    <text evidence="1">The sequence shown here is derived from an EMBL/GenBank/DDBJ whole genome shotgun (WGS) entry which is preliminary data.</text>
</comment>
<reference evidence="1 2" key="1">
    <citation type="submission" date="2024-04" db="EMBL/GenBank/DDBJ databases">
        <title>Tritrichomonas musculus Genome.</title>
        <authorList>
            <person name="Alves-Ferreira E."/>
            <person name="Grigg M."/>
            <person name="Lorenzi H."/>
            <person name="Galac M."/>
        </authorList>
    </citation>
    <scope>NUCLEOTIDE SEQUENCE [LARGE SCALE GENOMIC DNA]</scope>
    <source>
        <strain evidence="1 2">EAF2021</strain>
    </source>
</reference>
<sequence>MEELPKPLSKQDKFLHNIADGTPDIDDIEAISREDKYLKYIALNGGAGGNASQEVGEWSPTLVNYTDSGHPNNVVDPTYSVVYSNAHYLKMGKLVHISFRIKVEITDIGTGFACVAGLPFNPDQNMIGQAFTIAENSAVTESEGVVYDGVVGQLYPDIYLETYNERHIPAISLRTDNGIQAKTFKVGTNWISYSGCYVCDDPYVPPQDSLVTIEHGGTSGKTADEARTNLDIYSKSEVDSKIGSSLTFQNGSSKNFNDYKDVGFYSIYNPNENVPDTSMSGNYSYSLIVNKGKLKNNTYDIDQIAISENGDLYIRHYRRDFSIWDNWIRISNTNIKPLEVNRGGTGASNSKQALINLGIPEIPSSGTYTLQASDGVLSWVQSS</sequence>
<dbReference type="Proteomes" id="UP001470230">
    <property type="component" value="Unassembled WGS sequence"/>
</dbReference>